<dbReference type="SUPFAM" id="SSF82171">
    <property type="entry name" value="DPP6 N-terminal domain-like"/>
    <property type="match status" value="1"/>
</dbReference>
<feature type="domain" description="Peptidase S9 prolyl oligopeptidase catalytic" evidence="4">
    <location>
        <begin position="667"/>
        <end position="821"/>
    </location>
</feature>
<protein>
    <recommendedName>
        <fullName evidence="4">Peptidase S9 prolyl oligopeptidase catalytic domain-containing protein</fullName>
    </recommendedName>
</protein>
<dbReference type="PANTHER" id="PTHR42776:SF28">
    <property type="entry name" value="GLUTAMYL ENDOPEPTIDASE, CHLOROPLASTIC-RELATED"/>
    <property type="match status" value="1"/>
</dbReference>
<dbReference type="SUPFAM" id="SSF53474">
    <property type="entry name" value="alpha/beta-Hydrolases"/>
    <property type="match status" value="1"/>
</dbReference>
<gene>
    <name evidence="5" type="ORF">GCM10011394_22360</name>
</gene>
<keyword evidence="6" id="KW-1185">Reference proteome</keyword>
<reference evidence="6" key="1">
    <citation type="journal article" date="2019" name="Int. J. Syst. Evol. Microbiol.">
        <title>The Global Catalogue of Microorganisms (GCM) 10K type strain sequencing project: providing services to taxonomists for standard genome sequencing and annotation.</title>
        <authorList>
            <consortium name="The Broad Institute Genomics Platform"/>
            <consortium name="The Broad Institute Genome Sequencing Center for Infectious Disease"/>
            <person name="Wu L."/>
            <person name="Ma J."/>
        </authorList>
    </citation>
    <scope>NUCLEOTIDE SEQUENCE [LARGE SCALE GENOMIC DNA]</scope>
    <source>
        <strain evidence="6">CGMCC 1.8985</strain>
    </source>
</reference>
<dbReference type="PANTHER" id="PTHR42776">
    <property type="entry name" value="SERINE PEPTIDASE S9 FAMILY MEMBER"/>
    <property type="match status" value="1"/>
</dbReference>
<dbReference type="Gene3D" id="2.120.10.30">
    <property type="entry name" value="TolB, C-terminal domain"/>
    <property type="match status" value="1"/>
</dbReference>
<comment type="caution">
    <text evidence="5">The sequence shown here is derived from an EMBL/GenBank/DDBJ whole genome shotgun (WGS) entry which is preliminary data.</text>
</comment>
<dbReference type="Proteomes" id="UP000599009">
    <property type="component" value="Unassembled WGS sequence"/>
</dbReference>
<evidence type="ECO:0000259" key="4">
    <source>
        <dbReference type="Pfam" id="PF00326"/>
    </source>
</evidence>
<sequence length="838" mass="90727">MAKPSIRALAAPLALAALLATAFAAQARDEAATGRATDSGYRLPAPALRAIVDAPQAPRLSLSPQRDLIAYMQVPSLPGIEVVAQPELKLAGLRIHPRTHSASGFSFSTDLWLQAVDGGAERRIEGLPQPLALRSMQWSPDQRHIAFSHVDARAGRVELWLVDVAAGRARRLLEQPLGSVVGSGFDWLPDSSGLIALLRPEGQGAAPASDGVPAGPNIQETDGGGQVQSLRTYQDLLGNPHDEAVFAYYMTSQLARVGLDGGVDRIGVPEMYVGASVSPDGRHLLRQRLEQPFSYLVPYSRFPRRIDVTDLGGRLLHTVAVLPVVEGLPTGNDAVATGVRRIAWRADAPATLVWAEAQDGGDPAREVDVRDRVFAHAAPFKGEPGVLADLSMRYGGIQWGSGELALLTEFWWKSRQLREWRLAPDTGSAPALLREGSYEDRYADPGTPVMQLDDRGFARLLTTGAGDTIYRIGAGASSEGDRPFLDRQDLSGGATERLFHSEAPWYEAPFALLDAEASRILTTRESPTEPTNVLLRTLAADAEPVALTDFPHPTPELRGVSKEQIRYARADGVEMTADLYLPAGYEATRDGPLPMLMWAYPREFKSADVASQVRGSPHRFNRISYWGPLAYLAQGYAVLDGPSMPIIGEGDAEPNDTYVTQLVASAQAAVDEVVARGVADRDRIAIGGHSYGAFMAANLLAHSDLFRTGIARSGAYNRSLTPFGFQAEERNYWQATDTYHAMSPFNHAHGINEPILIIHGEEDNNSGTFPMQSERLFSAIKGLGGTARLVMLPNESHGYRARESILHMLAETNDWLENYVRNAPPRAAGVEAAATASP</sequence>
<feature type="region of interest" description="Disordered" evidence="2">
    <location>
        <begin position="205"/>
        <end position="225"/>
    </location>
</feature>
<dbReference type="InterPro" id="IPR001375">
    <property type="entry name" value="Peptidase_S9_cat"/>
</dbReference>
<accession>A0ABQ2EIM8</accession>
<organism evidence="5 6">
    <name type="scientific">Luteimonas terricola</name>
    <dbReference type="NCBI Taxonomy" id="645597"/>
    <lineage>
        <taxon>Bacteria</taxon>
        <taxon>Pseudomonadati</taxon>
        <taxon>Pseudomonadota</taxon>
        <taxon>Gammaproteobacteria</taxon>
        <taxon>Lysobacterales</taxon>
        <taxon>Lysobacteraceae</taxon>
        <taxon>Luteimonas</taxon>
    </lineage>
</organism>
<dbReference type="RefSeq" id="WP_132986442.1">
    <property type="nucleotide sequence ID" value="NZ_BMME01000001.1"/>
</dbReference>
<dbReference type="InterPro" id="IPR011042">
    <property type="entry name" value="6-blade_b-propeller_TolB-like"/>
</dbReference>
<dbReference type="InterPro" id="IPR029058">
    <property type="entry name" value="AB_hydrolase_fold"/>
</dbReference>
<evidence type="ECO:0000313" key="5">
    <source>
        <dbReference type="EMBL" id="GGK12630.1"/>
    </source>
</evidence>
<name>A0ABQ2EIM8_9GAMM</name>
<evidence type="ECO:0000256" key="2">
    <source>
        <dbReference type="SAM" id="MobiDB-lite"/>
    </source>
</evidence>
<keyword evidence="1" id="KW-0378">Hydrolase</keyword>
<dbReference type="Gene3D" id="3.40.50.1820">
    <property type="entry name" value="alpha/beta hydrolase"/>
    <property type="match status" value="1"/>
</dbReference>
<dbReference type="Pfam" id="PF00326">
    <property type="entry name" value="Peptidase_S9"/>
    <property type="match status" value="1"/>
</dbReference>
<proteinExistence type="predicted"/>
<keyword evidence="3" id="KW-0732">Signal</keyword>
<feature type="signal peptide" evidence="3">
    <location>
        <begin position="1"/>
        <end position="27"/>
    </location>
</feature>
<feature type="chain" id="PRO_5047399757" description="Peptidase S9 prolyl oligopeptidase catalytic domain-containing protein" evidence="3">
    <location>
        <begin position="28"/>
        <end position="838"/>
    </location>
</feature>
<evidence type="ECO:0000256" key="3">
    <source>
        <dbReference type="SAM" id="SignalP"/>
    </source>
</evidence>
<dbReference type="EMBL" id="BMME01000001">
    <property type="protein sequence ID" value="GGK12630.1"/>
    <property type="molecule type" value="Genomic_DNA"/>
</dbReference>
<evidence type="ECO:0000313" key="6">
    <source>
        <dbReference type="Proteomes" id="UP000599009"/>
    </source>
</evidence>
<evidence type="ECO:0000256" key="1">
    <source>
        <dbReference type="ARBA" id="ARBA00022801"/>
    </source>
</evidence>